<feature type="region of interest" description="Disordered" evidence="1">
    <location>
        <begin position="125"/>
        <end position="144"/>
    </location>
</feature>
<comment type="caution">
    <text evidence="3">The sequence shown here is derived from an EMBL/GenBank/DDBJ whole genome shotgun (WGS) entry which is preliminary data.</text>
</comment>
<feature type="signal peptide" evidence="2">
    <location>
        <begin position="1"/>
        <end position="23"/>
    </location>
</feature>
<keyword evidence="2" id="KW-0732">Signal</keyword>
<keyword evidence="4" id="KW-1185">Reference proteome</keyword>
<evidence type="ECO:0000256" key="2">
    <source>
        <dbReference type="SAM" id="SignalP"/>
    </source>
</evidence>
<evidence type="ECO:0000256" key="1">
    <source>
        <dbReference type="SAM" id="MobiDB-lite"/>
    </source>
</evidence>
<accession>A0ABQ8NUL3</accession>
<proteinExistence type="predicted"/>
<feature type="chain" id="PRO_5047404615" evidence="2">
    <location>
        <begin position="24"/>
        <end position="144"/>
    </location>
</feature>
<name>A0ABQ8NUL3_PYRGI</name>
<gene>
    <name evidence="3" type="ORF">MCOR33_002428</name>
</gene>
<dbReference type="EMBL" id="JABSND010000027">
    <property type="protein sequence ID" value="KAI6302246.1"/>
    <property type="molecule type" value="Genomic_DNA"/>
</dbReference>
<dbReference type="Proteomes" id="UP001059893">
    <property type="component" value="Unassembled WGS sequence"/>
</dbReference>
<organism evidence="3 4">
    <name type="scientific">Pyricularia grisea</name>
    <name type="common">Crabgrass-specific blast fungus</name>
    <name type="synonym">Magnaporthe grisea</name>
    <dbReference type="NCBI Taxonomy" id="148305"/>
    <lineage>
        <taxon>Eukaryota</taxon>
        <taxon>Fungi</taxon>
        <taxon>Dikarya</taxon>
        <taxon>Ascomycota</taxon>
        <taxon>Pezizomycotina</taxon>
        <taxon>Sordariomycetes</taxon>
        <taxon>Sordariomycetidae</taxon>
        <taxon>Magnaporthales</taxon>
        <taxon>Pyriculariaceae</taxon>
        <taxon>Pyricularia</taxon>
    </lineage>
</organism>
<evidence type="ECO:0000313" key="4">
    <source>
        <dbReference type="Proteomes" id="UP001059893"/>
    </source>
</evidence>
<sequence length="144" mass="16092">MRLDSFFSASLVSLAFVIGGAAAMPSDTTGKPSGTTVDPSKPDYSAPRYWIDKCIVQLLDAKTEEIVMERFSSGFGMWDSVSYLGHTYQFRLDQDCKTIWGDSRGSIHPSVKFRKVRARVNMHTRKLDPLPSNNGHVTRMDQDG</sequence>
<evidence type="ECO:0000313" key="3">
    <source>
        <dbReference type="EMBL" id="KAI6302246.1"/>
    </source>
</evidence>
<protein>
    <submittedName>
        <fullName evidence="3">Uncharacterized protein</fullName>
    </submittedName>
</protein>
<reference evidence="3" key="1">
    <citation type="submission" date="2021-01" db="EMBL/GenBank/DDBJ databases">
        <title>Deciphering the adaptive evolutionary patterns associated with biogeogrpahic diversity in the finger millet blast pathogen Magnaporthe oryzae in Eastern Africa.</title>
        <authorList>
            <person name="Onyema G."/>
            <person name="Shittu T.A."/>
            <person name="Dodsworth S."/>
            <person name="Devilliers S."/>
            <person name="Muthumeenakshi S."/>
            <person name="Sreenivasaprasad S."/>
        </authorList>
    </citation>
    <scope>NUCLEOTIDE SEQUENCE</scope>
    <source>
        <strain evidence="3">D15/s37</strain>
    </source>
</reference>